<dbReference type="SUPFAM" id="SSF54001">
    <property type="entry name" value="Cysteine proteinases"/>
    <property type="match status" value="1"/>
</dbReference>
<dbReference type="PANTHER" id="PTHR33018">
    <property type="entry name" value="OS10G0338966 PROTEIN-RELATED"/>
    <property type="match status" value="1"/>
</dbReference>
<proteinExistence type="predicted"/>
<evidence type="ECO:0000313" key="2">
    <source>
        <dbReference type="Proteomes" id="UP000823388"/>
    </source>
</evidence>
<dbReference type="InterPro" id="IPR038765">
    <property type="entry name" value="Papain-like_cys_pep_sf"/>
</dbReference>
<dbReference type="Proteomes" id="UP000823388">
    <property type="component" value="Chromosome 3N"/>
</dbReference>
<keyword evidence="2" id="KW-1185">Reference proteome</keyword>
<protein>
    <recommendedName>
        <fullName evidence="3">Ubiquitin-like protease family profile domain-containing protein</fullName>
    </recommendedName>
</protein>
<accession>A0A8T0UKB1</accession>
<dbReference type="Gene3D" id="3.40.395.10">
    <property type="entry name" value="Adenoviral Proteinase, Chain A"/>
    <property type="match status" value="1"/>
</dbReference>
<evidence type="ECO:0000313" key="1">
    <source>
        <dbReference type="EMBL" id="KAG2621263.1"/>
    </source>
</evidence>
<gene>
    <name evidence="1" type="ORF">PVAP13_3NG246800</name>
</gene>
<reference evidence="1" key="1">
    <citation type="submission" date="2020-05" db="EMBL/GenBank/DDBJ databases">
        <title>WGS assembly of Panicum virgatum.</title>
        <authorList>
            <person name="Lovell J.T."/>
            <person name="Jenkins J."/>
            <person name="Shu S."/>
            <person name="Juenger T.E."/>
            <person name="Schmutz J."/>
        </authorList>
    </citation>
    <scope>NUCLEOTIDE SEQUENCE</scope>
    <source>
        <strain evidence="1">AP13</strain>
    </source>
</reference>
<dbReference type="PANTHER" id="PTHR33018:SF19">
    <property type="entry name" value="OS12G0558775 PROTEIN"/>
    <property type="match status" value="1"/>
</dbReference>
<dbReference type="EMBL" id="CM029042">
    <property type="protein sequence ID" value="KAG2621263.1"/>
    <property type="molecule type" value="Genomic_DNA"/>
</dbReference>
<name>A0A8T0UKB1_PANVG</name>
<sequence length="178" mass="20809">MYQEARVYDAPIGFLDPCTIFQTYLRPKPKAVEKYLADVMYRCQKKSHILGAYNFNDHWILVVLRPLDGYMIVLDSLDYNQDELTTDMLGKVGCMTNKRKKCRTLPCHKQPPHTVVCGYYVCHYMRKFVEDPAFESKCETRPNRSALAQSELTKIRGEMCYFLMSQVIKETGEFYDPC</sequence>
<organism evidence="1 2">
    <name type="scientific">Panicum virgatum</name>
    <name type="common">Blackwell switchgrass</name>
    <dbReference type="NCBI Taxonomy" id="38727"/>
    <lineage>
        <taxon>Eukaryota</taxon>
        <taxon>Viridiplantae</taxon>
        <taxon>Streptophyta</taxon>
        <taxon>Embryophyta</taxon>
        <taxon>Tracheophyta</taxon>
        <taxon>Spermatophyta</taxon>
        <taxon>Magnoliopsida</taxon>
        <taxon>Liliopsida</taxon>
        <taxon>Poales</taxon>
        <taxon>Poaceae</taxon>
        <taxon>PACMAD clade</taxon>
        <taxon>Panicoideae</taxon>
        <taxon>Panicodae</taxon>
        <taxon>Paniceae</taxon>
        <taxon>Panicinae</taxon>
        <taxon>Panicum</taxon>
        <taxon>Panicum sect. Hiantes</taxon>
    </lineage>
</organism>
<comment type="caution">
    <text evidence="1">The sequence shown here is derived from an EMBL/GenBank/DDBJ whole genome shotgun (WGS) entry which is preliminary data.</text>
</comment>
<evidence type="ECO:0008006" key="3">
    <source>
        <dbReference type="Google" id="ProtNLM"/>
    </source>
</evidence>
<dbReference type="AlphaFoldDB" id="A0A8T0UKB1"/>